<dbReference type="PANTHER" id="PTHR24305">
    <property type="entry name" value="CYTOCHROME P450"/>
    <property type="match status" value="1"/>
</dbReference>
<comment type="caution">
    <text evidence="7">The sequence shown here is derived from an EMBL/GenBank/DDBJ whole genome shotgun (WGS) entry which is preliminary data.</text>
</comment>
<dbReference type="CDD" id="cd11062">
    <property type="entry name" value="CYP58-like"/>
    <property type="match status" value="1"/>
</dbReference>
<keyword evidence="3" id="KW-0479">Metal-binding</keyword>
<evidence type="ECO:0000313" key="7">
    <source>
        <dbReference type="EMBL" id="KAH7048218.1"/>
    </source>
</evidence>
<dbReference type="EMBL" id="JAGTJR010000015">
    <property type="protein sequence ID" value="KAH7048218.1"/>
    <property type="molecule type" value="Genomic_DNA"/>
</dbReference>
<dbReference type="PRINTS" id="PR00463">
    <property type="entry name" value="EP450I"/>
</dbReference>
<dbReference type="InterPro" id="IPR002401">
    <property type="entry name" value="Cyt_P450_E_grp-I"/>
</dbReference>
<keyword evidence="8" id="KW-1185">Reference proteome</keyword>
<dbReference type="SUPFAM" id="SSF48264">
    <property type="entry name" value="Cytochrome P450"/>
    <property type="match status" value="1"/>
</dbReference>
<comment type="similarity">
    <text evidence="2">Belongs to the cytochrome P450 family.</text>
</comment>
<comment type="cofactor">
    <cofactor evidence="1">
        <name>heme</name>
        <dbReference type="ChEBI" id="CHEBI:30413"/>
    </cofactor>
</comment>
<name>A0ABQ8G898_9PEZI</name>
<evidence type="ECO:0000256" key="3">
    <source>
        <dbReference type="ARBA" id="ARBA00022723"/>
    </source>
</evidence>
<keyword evidence="6" id="KW-0503">Monooxygenase</keyword>
<dbReference type="Proteomes" id="UP000774617">
    <property type="component" value="Unassembled WGS sequence"/>
</dbReference>
<keyword evidence="5" id="KW-0408">Iron</keyword>
<evidence type="ECO:0000256" key="2">
    <source>
        <dbReference type="ARBA" id="ARBA00010617"/>
    </source>
</evidence>
<dbReference type="InterPro" id="IPR036396">
    <property type="entry name" value="Cyt_P450_sf"/>
</dbReference>
<evidence type="ECO:0000256" key="6">
    <source>
        <dbReference type="ARBA" id="ARBA00023033"/>
    </source>
</evidence>
<evidence type="ECO:0000256" key="1">
    <source>
        <dbReference type="ARBA" id="ARBA00001971"/>
    </source>
</evidence>
<dbReference type="PANTHER" id="PTHR24305:SF157">
    <property type="entry name" value="N-ACETYLTRYPTOPHAN 6-HYDROXYLASE IVOC-RELATED"/>
    <property type="match status" value="1"/>
</dbReference>
<dbReference type="Gene3D" id="1.10.630.10">
    <property type="entry name" value="Cytochrome P450"/>
    <property type="match status" value="1"/>
</dbReference>
<sequence length="524" mass="59426">MEILPGTSALLAALLVLYWTWTVVSRLWLSPIAKFPGPKLAALTSWYEFYYDIVCGGKFPFKVRELHAKYGPVVRINPDELSVSDPDFYAVLYTGPTKRRDKWKPVPGQKWVKESVAGSMSHEVHRMRRGALNPAFSTQRILNQHKMIDAKIDRFLERVDGFVDSGETVLFWKLLGALTNDTIMTYCLGSCYNHLDKPSFNDFKDHNDLLENLVGGHRMKQFGNFPRIIEALLFRLPPSWLAKMMPPFRKMLEEMLMIANKVRDVQDDFKDISTKRVPKAIFEDILQSKLPEEEKAPDRIAQDSMTVVLGGTHGTAFALATGIYYLLASPSILDQLKRELAEAQPDPAVPLSWKEAEQLPYLKGVIQEALRLSYGSCARLPRVSPVDVLTVQDKTRGVAWDIAPGTPVGMSAFQVHHDESIFPKSDAFIPERWVANPGLDRYMVSFTKGSRGCLGINLAYAMMFLTFTRLFRVYGSPQVRHQGDRGYLELRDTRFKDIEFASDGFLPLCRNGSHGLQVGVHRYE</sequence>
<dbReference type="InterPro" id="IPR050121">
    <property type="entry name" value="Cytochrome_P450_monoxygenase"/>
</dbReference>
<evidence type="ECO:0000256" key="5">
    <source>
        <dbReference type="ARBA" id="ARBA00023004"/>
    </source>
</evidence>
<gene>
    <name evidence="7" type="ORF">B0J12DRAFT_625759</name>
</gene>
<proteinExistence type="inferred from homology"/>
<organism evidence="7 8">
    <name type="scientific">Macrophomina phaseolina</name>
    <dbReference type="NCBI Taxonomy" id="35725"/>
    <lineage>
        <taxon>Eukaryota</taxon>
        <taxon>Fungi</taxon>
        <taxon>Dikarya</taxon>
        <taxon>Ascomycota</taxon>
        <taxon>Pezizomycotina</taxon>
        <taxon>Dothideomycetes</taxon>
        <taxon>Dothideomycetes incertae sedis</taxon>
        <taxon>Botryosphaeriales</taxon>
        <taxon>Botryosphaeriaceae</taxon>
        <taxon>Macrophomina</taxon>
    </lineage>
</organism>
<reference evidence="7 8" key="1">
    <citation type="journal article" date="2021" name="Nat. Commun.">
        <title>Genetic determinants of endophytism in the Arabidopsis root mycobiome.</title>
        <authorList>
            <person name="Mesny F."/>
            <person name="Miyauchi S."/>
            <person name="Thiergart T."/>
            <person name="Pickel B."/>
            <person name="Atanasova L."/>
            <person name="Karlsson M."/>
            <person name="Huettel B."/>
            <person name="Barry K.W."/>
            <person name="Haridas S."/>
            <person name="Chen C."/>
            <person name="Bauer D."/>
            <person name="Andreopoulos W."/>
            <person name="Pangilinan J."/>
            <person name="LaButti K."/>
            <person name="Riley R."/>
            <person name="Lipzen A."/>
            <person name="Clum A."/>
            <person name="Drula E."/>
            <person name="Henrissat B."/>
            <person name="Kohler A."/>
            <person name="Grigoriev I.V."/>
            <person name="Martin F.M."/>
            <person name="Hacquard S."/>
        </authorList>
    </citation>
    <scope>NUCLEOTIDE SEQUENCE [LARGE SCALE GENOMIC DNA]</scope>
    <source>
        <strain evidence="7 8">MPI-SDFR-AT-0080</strain>
    </source>
</reference>
<accession>A0ABQ8G898</accession>
<evidence type="ECO:0000256" key="4">
    <source>
        <dbReference type="ARBA" id="ARBA00023002"/>
    </source>
</evidence>
<dbReference type="Pfam" id="PF00067">
    <property type="entry name" value="p450"/>
    <property type="match status" value="1"/>
</dbReference>
<keyword evidence="4" id="KW-0560">Oxidoreductase</keyword>
<protein>
    <submittedName>
        <fullName evidence="7">Cytochrome P450</fullName>
    </submittedName>
</protein>
<evidence type="ECO:0000313" key="8">
    <source>
        <dbReference type="Proteomes" id="UP000774617"/>
    </source>
</evidence>
<dbReference type="InterPro" id="IPR001128">
    <property type="entry name" value="Cyt_P450"/>
</dbReference>